<evidence type="ECO:0000313" key="3">
    <source>
        <dbReference type="Proteomes" id="UP000027120"/>
    </source>
</evidence>
<evidence type="ECO:0000313" key="2">
    <source>
        <dbReference type="EMBL" id="KDO52732.1"/>
    </source>
</evidence>
<dbReference type="EMBL" id="KK785029">
    <property type="protein sequence ID" value="KDO52732.1"/>
    <property type="molecule type" value="Genomic_DNA"/>
</dbReference>
<feature type="compositionally biased region" description="Polar residues" evidence="1">
    <location>
        <begin position="148"/>
        <end position="163"/>
    </location>
</feature>
<feature type="compositionally biased region" description="Polar residues" evidence="1">
    <location>
        <begin position="125"/>
        <end position="134"/>
    </location>
</feature>
<organism evidence="2 3">
    <name type="scientific">Citrus sinensis</name>
    <name type="common">Sweet orange</name>
    <name type="synonym">Citrus aurantium var. sinensis</name>
    <dbReference type="NCBI Taxonomy" id="2711"/>
    <lineage>
        <taxon>Eukaryota</taxon>
        <taxon>Viridiplantae</taxon>
        <taxon>Streptophyta</taxon>
        <taxon>Embryophyta</taxon>
        <taxon>Tracheophyta</taxon>
        <taxon>Spermatophyta</taxon>
        <taxon>Magnoliopsida</taxon>
        <taxon>eudicotyledons</taxon>
        <taxon>Gunneridae</taxon>
        <taxon>Pentapetalae</taxon>
        <taxon>rosids</taxon>
        <taxon>malvids</taxon>
        <taxon>Sapindales</taxon>
        <taxon>Rutaceae</taxon>
        <taxon>Aurantioideae</taxon>
        <taxon>Citrus</taxon>
    </lineage>
</organism>
<keyword evidence="3" id="KW-1185">Reference proteome</keyword>
<gene>
    <name evidence="2" type="ORF">CISIN_1g030160mg</name>
</gene>
<name>A0A067ENH0_CITSI</name>
<feature type="region of interest" description="Disordered" evidence="1">
    <location>
        <begin position="108"/>
        <end position="167"/>
    </location>
</feature>
<feature type="compositionally biased region" description="Basic and acidic residues" evidence="1">
    <location>
        <begin position="138"/>
        <end position="147"/>
    </location>
</feature>
<dbReference type="Proteomes" id="UP000027120">
    <property type="component" value="Unassembled WGS sequence"/>
</dbReference>
<accession>A0A067ENH0</accession>
<reference evidence="2 3" key="1">
    <citation type="submission" date="2014-04" db="EMBL/GenBank/DDBJ databases">
        <authorList>
            <consortium name="International Citrus Genome Consortium"/>
            <person name="Gmitter F."/>
            <person name="Chen C."/>
            <person name="Farmerie W."/>
            <person name="Harkins T."/>
            <person name="Desany B."/>
            <person name="Mohiuddin M."/>
            <person name="Kodira C."/>
            <person name="Borodovsky M."/>
            <person name="Lomsadze A."/>
            <person name="Burns P."/>
            <person name="Jenkins J."/>
            <person name="Prochnik S."/>
            <person name="Shu S."/>
            <person name="Chapman J."/>
            <person name="Pitluck S."/>
            <person name="Schmutz J."/>
            <person name="Rokhsar D."/>
        </authorList>
    </citation>
    <scope>NUCLEOTIDE SEQUENCE</scope>
</reference>
<protein>
    <submittedName>
        <fullName evidence="2">Uncharacterized protein</fullName>
    </submittedName>
</protein>
<evidence type="ECO:0000256" key="1">
    <source>
        <dbReference type="SAM" id="MobiDB-lite"/>
    </source>
</evidence>
<dbReference type="AlphaFoldDB" id="A0A067ENH0"/>
<sequence length="182" mass="20202">MGLQTLFGKLLRMHFTSPHLFENAGATTFRISYSKNPSERIFTSKFTRFDPDSNAGSASHADGCSKTEERVCGGVDLEEDAGPGPDLANKMETGRMAKLNVGKPSIFGTSANATKNRKRKPVIESNESSETSNYAEELDLKIQDKSRTSPGDNFRSDANQQLRRSSREMKNVEMKIVEMMIL</sequence>
<proteinExistence type="predicted"/>